<accession>A0ABS0T486</accession>
<sequence length="161" mass="18196">MNAAPLLVRPHWRRMAFRSGAVLLGFIGWDLYELFVTHEPDGWMTPTLGAVTLALSLALVLRDKRPRLVVGPEGIHWRAHGQDPLVFLPWDEIVAVEIHASREDGQVLRLTLQPLPVLQRVASDQMNGRRLDIPLDPLELQPHVLIAAIQRRAPHVQDRTS</sequence>
<evidence type="ECO:0008006" key="4">
    <source>
        <dbReference type="Google" id="ProtNLM"/>
    </source>
</evidence>
<organism evidence="2 3">
    <name type="scientific">Caulobacter hibisci</name>
    <dbReference type="NCBI Taxonomy" id="2035993"/>
    <lineage>
        <taxon>Bacteria</taxon>
        <taxon>Pseudomonadati</taxon>
        <taxon>Pseudomonadota</taxon>
        <taxon>Alphaproteobacteria</taxon>
        <taxon>Caulobacterales</taxon>
        <taxon>Caulobacteraceae</taxon>
        <taxon>Caulobacter</taxon>
    </lineage>
</organism>
<feature type="transmembrane region" description="Helical" evidence="1">
    <location>
        <begin position="44"/>
        <end position="61"/>
    </location>
</feature>
<proteinExistence type="predicted"/>
<keyword evidence="1" id="KW-0472">Membrane</keyword>
<gene>
    <name evidence="2" type="ORF">I4Q42_19730</name>
</gene>
<reference evidence="2 3" key="1">
    <citation type="submission" date="2020-11" db="EMBL/GenBank/DDBJ databases">
        <title>genome sequence of strain KACC 18849.</title>
        <authorList>
            <person name="Gao J."/>
            <person name="Zhang X."/>
        </authorList>
    </citation>
    <scope>NUCLEOTIDE SEQUENCE [LARGE SCALE GENOMIC DNA]</scope>
    <source>
        <strain evidence="2 3">KACC 18849</strain>
    </source>
</reference>
<evidence type="ECO:0000313" key="2">
    <source>
        <dbReference type="EMBL" id="MBI1685905.1"/>
    </source>
</evidence>
<evidence type="ECO:0000256" key="1">
    <source>
        <dbReference type="SAM" id="Phobius"/>
    </source>
</evidence>
<dbReference type="Proteomes" id="UP000639859">
    <property type="component" value="Unassembled WGS sequence"/>
</dbReference>
<feature type="transmembrane region" description="Helical" evidence="1">
    <location>
        <begin position="15"/>
        <end position="32"/>
    </location>
</feature>
<protein>
    <recommendedName>
        <fullName evidence="4">PH domain-containing protein</fullName>
    </recommendedName>
</protein>
<keyword evidence="1" id="KW-1133">Transmembrane helix</keyword>
<dbReference type="EMBL" id="JADWOX010000016">
    <property type="protein sequence ID" value="MBI1685905.1"/>
    <property type="molecule type" value="Genomic_DNA"/>
</dbReference>
<dbReference type="RefSeq" id="WP_198577803.1">
    <property type="nucleotide sequence ID" value="NZ_JADWOX010000016.1"/>
</dbReference>
<evidence type="ECO:0000313" key="3">
    <source>
        <dbReference type="Proteomes" id="UP000639859"/>
    </source>
</evidence>
<keyword evidence="1" id="KW-0812">Transmembrane</keyword>
<comment type="caution">
    <text evidence="2">The sequence shown here is derived from an EMBL/GenBank/DDBJ whole genome shotgun (WGS) entry which is preliminary data.</text>
</comment>
<keyword evidence="3" id="KW-1185">Reference proteome</keyword>
<name>A0ABS0T486_9CAUL</name>